<gene>
    <name evidence="1" type="ORF">PQQ73_09950</name>
</gene>
<reference evidence="1 2" key="1">
    <citation type="journal article" date="2024" name="Chem. Sci.">
        <title>Discovery of megapolipeptins by genome mining of a Burkholderiales bacteria collection.</title>
        <authorList>
            <person name="Paulo B.S."/>
            <person name="Recchia M.J.J."/>
            <person name="Lee S."/>
            <person name="Fergusson C.H."/>
            <person name="Romanowski S.B."/>
            <person name="Hernandez A."/>
            <person name="Krull N."/>
            <person name="Liu D.Y."/>
            <person name="Cavanagh H."/>
            <person name="Bos A."/>
            <person name="Gray C.A."/>
            <person name="Murphy B.T."/>
            <person name="Linington R.G."/>
            <person name="Eustaquio A.S."/>
        </authorList>
    </citation>
    <scope>NUCLEOTIDE SEQUENCE [LARGE SCALE GENOMIC DNA]</scope>
    <source>
        <strain evidence="1 2">RL17-350-BIC-E</strain>
    </source>
</reference>
<dbReference type="RefSeq" id="WP_408152979.1">
    <property type="nucleotide sequence ID" value="NZ_JAQQCJ010000009.1"/>
</dbReference>
<evidence type="ECO:0000313" key="2">
    <source>
        <dbReference type="Proteomes" id="UP001629392"/>
    </source>
</evidence>
<dbReference type="Proteomes" id="UP001629392">
    <property type="component" value="Unassembled WGS sequence"/>
</dbReference>
<comment type="caution">
    <text evidence="1">The sequence shown here is derived from an EMBL/GenBank/DDBJ whole genome shotgun (WGS) entry which is preliminary data.</text>
</comment>
<keyword evidence="2" id="KW-1185">Reference proteome</keyword>
<proteinExistence type="predicted"/>
<organism evidence="1 2">
    <name type="scientific">Paraburkholderia strydomiana</name>
    <dbReference type="NCBI Taxonomy" id="1245417"/>
    <lineage>
        <taxon>Bacteria</taxon>
        <taxon>Pseudomonadati</taxon>
        <taxon>Pseudomonadota</taxon>
        <taxon>Betaproteobacteria</taxon>
        <taxon>Burkholderiales</taxon>
        <taxon>Burkholderiaceae</taxon>
        <taxon>Paraburkholderia</taxon>
    </lineage>
</organism>
<sequence>MKMTNAEKLMTVMLAEILEGIKTKGEIEPEFVKEQSLMITCGRWSGNTTAFSRTRRTRPHRKSHLS</sequence>
<name>A0ABW9EAP1_9BURK</name>
<evidence type="ECO:0000313" key="1">
    <source>
        <dbReference type="EMBL" id="MFM0716652.1"/>
    </source>
</evidence>
<protein>
    <submittedName>
        <fullName evidence="1">Uncharacterized protein</fullName>
    </submittedName>
</protein>
<accession>A0ABW9EAP1</accession>
<dbReference type="EMBL" id="JAQQCL010000006">
    <property type="protein sequence ID" value="MFM0716652.1"/>
    <property type="molecule type" value="Genomic_DNA"/>
</dbReference>